<comment type="caution">
    <text evidence="12">The sequence shown here is derived from an EMBL/GenBank/DDBJ whole genome shotgun (WGS) entry which is preliminary data.</text>
</comment>
<dbReference type="InterPro" id="IPR013822">
    <property type="entry name" value="Signal_recog_particl_SRP54_hlx"/>
</dbReference>
<keyword evidence="13" id="KW-1185">Reference proteome</keyword>
<gene>
    <name evidence="10 12" type="primary">ffh</name>
    <name evidence="12" type="ORF">GTPT_3049</name>
</gene>
<evidence type="ECO:0000256" key="10">
    <source>
        <dbReference type="HAMAP-Rule" id="MF_00306"/>
    </source>
</evidence>
<dbReference type="Pfam" id="PF02978">
    <property type="entry name" value="SRP_SPB"/>
    <property type="match status" value="1"/>
</dbReference>
<dbReference type="EMBL" id="JMPR01000046">
    <property type="protein sequence ID" value="KFD17642.1"/>
    <property type="molecule type" value="Genomic_DNA"/>
</dbReference>
<dbReference type="InterPro" id="IPR003593">
    <property type="entry name" value="AAA+_ATPase"/>
</dbReference>
<dbReference type="GO" id="GO:0005525">
    <property type="term" value="F:GTP binding"/>
    <property type="evidence" value="ECO:0007669"/>
    <property type="project" value="UniProtKB-UniRule"/>
</dbReference>
<dbReference type="PANTHER" id="PTHR11564:SF5">
    <property type="entry name" value="SIGNAL RECOGNITION PARTICLE SUBUNIT SRP54"/>
    <property type="match status" value="1"/>
</dbReference>
<dbReference type="SUPFAM" id="SSF52540">
    <property type="entry name" value="P-loop containing nucleoside triphosphate hydrolases"/>
    <property type="match status" value="1"/>
</dbReference>
<dbReference type="InterPro" id="IPR022941">
    <property type="entry name" value="SRP54"/>
</dbReference>
<keyword evidence="7 10" id="KW-0733">Signal recognition particle</keyword>
<organism evidence="12 13">
    <name type="scientific">Tatumella ptyseos ATCC 33301</name>
    <dbReference type="NCBI Taxonomy" id="1005995"/>
    <lineage>
        <taxon>Bacteria</taxon>
        <taxon>Pseudomonadati</taxon>
        <taxon>Pseudomonadota</taxon>
        <taxon>Gammaproteobacteria</taxon>
        <taxon>Enterobacterales</taxon>
        <taxon>Erwiniaceae</taxon>
        <taxon>Tatumella</taxon>
    </lineage>
</organism>
<accession>A0A085JAZ6</accession>
<dbReference type="Gene3D" id="1.10.260.30">
    <property type="entry name" value="Signal recognition particle, SRP54 subunit, M-domain"/>
    <property type="match status" value="1"/>
</dbReference>
<keyword evidence="5 10" id="KW-0694">RNA-binding</keyword>
<evidence type="ECO:0000259" key="11">
    <source>
        <dbReference type="PROSITE" id="PS00300"/>
    </source>
</evidence>
<comment type="function">
    <text evidence="10">Involved in targeting and insertion of nascent membrane proteins into the cytoplasmic membrane. Binds to the hydrophobic signal sequence of the ribosome-nascent chain (RNC) as it emerges from the ribosomes. The SRP-RNC complex is then targeted to the cytoplasmic membrane where it interacts with the SRP receptor FtsY. Interaction with FtsY leads to the transfer of the RNC complex to the Sec translocase for insertion into the membrane, the hydrolysis of GTP by both Ffh and FtsY, and the dissociation of the SRP-FtsY complex into the individual components.</text>
</comment>
<feature type="binding site" evidence="10">
    <location>
        <begin position="248"/>
        <end position="251"/>
    </location>
    <ligand>
        <name>GTP</name>
        <dbReference type="ChEBI" id="CHEBI:37565"/>
    </ligand>
</feature>
<dbReference type="EC" id="3.6.5.4" evidence="10"/>
<evidence type="ECO:0000313" key="12">
    <source>
        <dbReference type="EMBL" id="KFD17642.1"/>
    </source>
</evidence>
<evidence type="ECO:0000256" key="6">
    <source>
        <dbReference type="ARBA" id="ARBA00023134"/>
    </source>
</evidence>
<feature type="domain" description="SRP54-type proteins GTP-binding" evidence="11">
    <location>
        <begin position="269"/>
        <end position="282"/>
    </location>
</feature>
<dbReference type="PROSITE" id="PS00300">
    <property type="entry name" value="SRP54"/>
    <property type="match status" value="1"/>
</dbReference>
<evidence type="ECO:0000256" key="2">
    <source>
        <dbReference type="ARBA" id="ARBA00022490"/>
    </source>
</evidence>
<dbReference type="FunFam" id="3.40.50.300:FF:000022">
    <property type="entry name" value="Signal recognition particle 54 kDa subunit"/>
    <property type="match status" value="1"/>
</dbReference>
<comment type="subunit">
    <text evidence="10">Part of the signal recognition particle protein translocation system, which is composed of SRP and FtsY. SRP is a ribonucleoprotein composed of Ffh and a 4.5S RNA molecule.</text>
</comment>
<keyword evidence="6 10" id="KW-0342">GTP-binding</keyword>
<evidence type="ECO:0000256" key="9">
    <source>
        <dbReference type="ARBA" id="ARBA00048027"/>
    </source>
</evidence>
<dbReference type="InterPro" id="IPR004125">
    <property type="entry name" value="Signal_recog_particle_SRP54_M"/>
</dbReference>
<comment type="subcellular location">
    <subcellularLocation>
        <location evidence="10">Cytoplasm</location>
    </subcellularLocation>
    <text evidence="10">The SRP-RNC complex is targeted to the cytoplasmic membrane.</text>
</comment>
<dbReference type="InterPro" id="IPR004780">
    <property type="entry name" value="SRP"/>
</dbReference>
<dbReference type="HAMAP" id="MF_00306">
    <property type="entry name" value="SRP54"/>
    <property type="match status" value="1"/>
</dbReference>
<dbReference type="GO" id="GO:0048500">
    <property type="term" value="C:signal recognition particle"/>
    <property type="evidence" value="ECO:0007669"/>
    <property type="project" value="UniProtKB-UniRule"/>
</dbReference>
<dbReference type="SMART" id="SM00962">
    <property type="entry name" value="SRP54"/>
    <property type="match status" value="1"/>
</dbReference>
<keyword evidence="2 10" id="KW-0963">Cytoplasm</keyword>
<evidence type="ECO:0000256" key="7">
    <source>
        <dbReference type="ARBA" id="ARBA00023135"/>
    </source>
</evidence>
<dbReference type="GO" id="GO:0006614">
    <property type="term" value="P:SRP-dependent cotranslational protein targeting to membrane"/>
    <property type="evidence" value="ECO:0007669"/>
    <property type="project" value="InterPro"/>
</dbReference>
<dbReference type="GO" id="GO:0008312">
    <property type="term" value="F:7S RNA binding"/>
    <property type="evidence" value="ECO:0007669"/>
    <property type="project" value="InterPro"/>
</dbReference>
<dbReference type="CDD" id="cd18539">
    <property type="entry name" value="SRP_G"/>
    <property type="match status" value="1"/>
</dbReference>
<dbReference type="eggNOG" id="COG0541">
    <property type="taxonomic scope" value="Bacteria"/>
</dbReference>
<comment type="catalytic activity">
    <reaction evidence="9 10">
        <text>GTP + H2O = GDP + phosphate + H(+)</text>
        <dbReference type="Rhea" id="RHEA:19669"/>
        <dbReference type="ChEBI" id="CHEBI:15377"/>
        <dbReference type="ChEBI" id="CHEBI:15378"/>
        <dbReference type="ChEBI" id="CHEBI:37565"/>
        <dbReference type="ChEBI" id="CHEBI:43474"/>
        <dbReference type="ChEBI" id="CHEBI:58189"/>
        <dbReference type="EC" id="3.6.5.4"/>
    </reaction>
</comment>
<dbReference type="Gene3D" id="3.40.50.300">
    <property type="entry name" value="P-loop containing nucleotide triphosphate hydrolases"/>
    <property type="match status" value="1"/>
</dbReference>
<dbReference type="FunFam" id="1.10.260.30:FF:000001">
    <property type="entry name" value="Signal recognition particle protein"/>
    <property type="match status" value="1"/>
</dbReference>
<dbReference type="NCBIfam" id="TIGR00959">
    <property type="entry name" value="ffh"/>
    <property type="match status" value="1"/>
</dbReference>
<dbReference type="Gene3D" id="1.20.120.140">
    <property type="entry name" value="Signal recognition particle SRP54, nucleotide-binding domain"/>
    <property type="match status" value="1"/>
</dbReference>
<name>A0A085JAZ6_9GAMM</name>
<protein>
    <recommendedName>
        <fullName evidence="10">Signal recognition particle protein</fullName>
        <ecNumber evidence="10">3.6.5.4</ecNumber>
    </recommendedName>
    <alternativeName>
        <fullName evidence="10">Fifty-four homolog</fullName>
    </alternativeName>
</protein>
<feature type="binding site" evidence="10">
    <location>
        <begin position="107"/>
        <end position="114"/>
    </location>
    <ligand>
        <name>GTP</name>
        <dbReference type="ChEBI" id="CHEBI:37565"/>
    </ligand>
</feature>
<dbReference type="Proteomes" id="UP000028602">
    <property type="component" value="Unassembled WGS sequence"/>
</dbReference>
<dbReference type="InterPro" id="IPR027417">
    <property type="entry name" value="P-loop_NTPase"/>
</dbReference>
<feature type="binding site" evidence="10">
    <location>
        <begin position="190"/>
        <end position="194"/>
    </location>
    <ligand>
        <name>GTP</name>
        <dbReference type="ChEBI" id="CHEBI:37565"/>
    </ligand>
</feature>
<dbReference type="GO" id="GO:0003924">
    <property type="term" value="F:GTPase activity"/>
    <property type="evidence" value="ECO:0007669"/>
    <property type="project" value="UniProtKB-UniRule"/>
</dbReference>
<keyword evidence="8 10" id="KW-0687">Ribonucleoprotein</keyword>
<dbReference type="InterPro" id="IPR036891">
    <property type="entry name" value="Signal_recog_part_SRP54_M_sf"/>
</dbReference>
<evidence type="ECO:0000313" key="13">
    <source>
        <dbReference type="Proteomes" id="UP000028602"/>
    </source>
</evidence>
<evidence type="ECO:0000256" key="3">
    <source>
        <dbReference type="ARBA" id="ARBA00022741"/>
    </source>
</evidence>
<keyword evidence="4 10" id="KW-0378">Hydrolase</keyword>
<comment type="similarity">
    <text evidence="1 10">Belongs to the GTP-binding SRP family. SRP54 subfamily.</text>
</comment>
<dbReference type="AlphaFoldDB" id="A0A085JAZ6"/>
<dbReference type="SMART" id="SM00382">
    <property type="entry name" value="AAA"/>
    <property type="match status" value="1"/>
</dbReference>
<proteinExistence type="inferred from homology"/>
<dbReference type="SMART" id="SM00963">
    <property type="entry name" value="SRP54_N"/>
    <property type="match status" value="1"/>
</dbReference>
<dbReference type="PANTHER" id="PTHR11564">
    <property type="entry name" value="SIGNAL RECOGNITION PARTICLE 54K PROTEIN SRP54"/>
    <property type="match status" value="1"/>
</dbReference>
<evidence type="ECO:0000256" key="5">
    <source>
        <dbReference type="ARBA" id="ARBA00022884"/>
    </source>
</evidence>
<evidence type="ECO:0000256" key="8">
    <source>
        <dbReference type="ARBA" id="ARBA00023274"/>
    </source>
</evidence>
<keyword evidence="3 10" id="KW-0547">Nucleotide-binding</keyword>
<dbReference type="OrthoDB" id="9804720at2"/>
<dbReference type="Pfam" id="PF02881">
    <property type="entry name" value="SRP54_N"/>
    <property type="match status" value="1"/>
</dbReference>
<dbReference type="SUPFAM" id="SSF47446">
    <property type="entry name" value="Signal peptide-binding domain"/>
    <property type="match status" value="1"/>
</dbReference>
<dbReference type="InterPro" id="IPR042101">
    <property type="entry name" value="SRP54_N_sf"/>
</dbReference>
<evidence type="ECO:0000256" key="1">
    <source>
        <dbReference type="ARBA" id="ARBA00005450"/>
    </source>
</evidence>
<reference evidence="12 13" key="1">
    <citation type="submission" date="2014-05" db="EMBL/GenBank/DDBJ databases">
        <title>ATOL: Assembling a taxonomically balanced genome-scale reconstruction of the evolutionary history of the Enterobacteriaceae.</title>
        <authorList>
            <person name="Plunkett G.III."/>
            <person name="Neeno-Eckwall E.C."/>
            <person name="Glasner J.D."/>
            <person name="Perna N.T."/>
        </authorList>
    </citation>
    <scope>NUCLEOTIDE SEQUENCE [LARGE SCALE GENOMIC DNA]</scope>
    <source>
        <strain evidence="12 13">ATCC 33301</strain>
    </source>
</reference>
<dbReference type="InterPro" id="IPR000897">
    <property type="entry name" value="SRP54_GTPase_dom"/>
</dbReference>
<evidence type="ECO:0000256" key="4">
    <source>
        <dbReference type="ARBA" id="ARBA00022801"/>
    </source>
</evidence>
<sequence length="453" mass="49788">MFDNLTDRLSQTLRNISGRGRLTEDNIKDTLREVRMALLEADVALPVVRDFISRVKESAVGHDVNKSLTPGQEFIKIVRDELVAAMGAENNTLNLAAQPPAVVLMAGLQGAGKTTSVGKLGKFLKEKHKKKVLVVSADVYRPAAIKQLETLAEQVGVDFCPSDISQKPVEIVSQALNEARLKFYDVLLVDTAGRLHVDEAMMDEIKQVHAAINPVETLFVVDAMTGQDAANTAKAFNEALPLTGVILTKVDGDARGGAALSIRHITGKPIKFMGMGEKTEALEAFYPERIASRILGMGDMLSLIEDIESKVDRDQAEKLAKKLKTGDGFDLNDFLQQLKQMRNMGGMASLMGKLPGMGQLPDNVKSQMDDKVLVRMEAIINSMTRKEREKPEIIKGSRKRRIATGCGLQVQDVNRLLKQFDDMQRMMKKMKKGGMAKMLRGMKGAMPPGFPGR</sequence>
<comment type="domain">
    <text evidence="10">Composed of three domains: the N-terminal N domain, which is responsible for interactions with the ribosome, the central G domain, which binds GTP, and the C-terminal M domain, which binds the RNA and the signal sequence of the RNC.</text>
</comment>
<dbReference type="RefSeq" id="WP_025902546.1">
    <property type="nucleotide sequence ID" value="NZ_ATMJ01000013.1"/>
</dbReference>
<dbReference type="Pfam" id="PF00448">
    <property type="entry name" value="SRP54"/>
    <property type="match status" value="1"/>
</dbReference>